<evidence type="ECO:0000313" key="2">
    <source>
        <dbReference type="Proteomes" id="UP000029223"/>
    </source>
</evidence>
<accession>A0ABQ0JG78</accession>
<comment type="caution">
    <text evidence="1">The sequence shown here is derived from an EMBL/GenBank/DDBJ whole genome shotgun (WGS) entry which is preliminary data.</text>
</comment>
<reference evidence="2" key="1">
    <citation type="submission" date="2014-09" db="EMBL/GenBank/DDBJ databases">
        <title>Vibrio variabilis JCM 19239. (C206) whole genome shotgun sequence.</title>
        <authorList>
            <person name="Sawabe T."/>
            <person name="Meirelles P."/>
            <person name="Nakanishi M."/>
            <person name="Sayaka M."/>
            <person name="Hattori M."/>
            <person name="Ohkuma M."/>
        </authorList>
    </citation>
    <scope>NUCLEOTIDE SEQUENCE [LARGE SCALE GENOMIC DNA]</scope>
    <source>
        <strain evidence="2">JCM 19239</strain>
    </source>
</reference>
<organism evidence="1 2">
    <name type="scientific">Vibrio variabilis</name>
    <dbReference type="NCBI Taxonomy" id="990271"/>
    <lineage>
        <taxon>Bacteria</taxon>
        <taxon>Pseudomonadati</taxon>
        <taxon>Pseudomonadota</taxon>
        <taxon>Gammaproteobacteria</taxon>
        <taxon>Vibrionales</taxon>
        <taxon>Vibrionaceae</taxon>
        <taxon>Vibrio</taxon>
    </lineage>
</organism>
<gene>
    <name evidence="1" type="ORF">JCM19239_2117</name>
</gene>
<proteinExistence type="predicted"/>
<name>A0ABQ0JG78_9VIBR</name>
<sequence length="38" mass="4353">MATIHGDLPGLMLQAWVGEAVYQQRSVRFEIGSRRHIE</sequence>
<dbReference type="Proteomes" id="UP000029223">
    <property type="component" value="Unassembled WGS sequence"/>
</dbReference>
<keyword evidence="2" id="KW-1185">Reference proteome</keyword>
<protein>
    <submittedName>
        <fullName evidence="1">Uncharacterized protein</fullName>
    </submittedName>
</protein>
<evidence type="ECO:0000313" key="1">
    <source>
        <dbReference type="EMBL" id="GAL27305.1"/>
    </source>
</evidence>
<dbReference type="EMBL" id="BBMS01000027">
    <property type="protein sequence ID" value="GAL27305.1"/>
    <property type="molecule type" value="Genomic_DNA"/>
</dbReference>